<dbReference type="Proteomes" id="UP000682733">
    <property type="component" value="Unassembled WGS sequence"/>
</dbReference>
<feature type="region of interest" description="Disordered" evidence="1">
    <location>
        <begin position="124"/>
        <end position="153"/>
    </location>
</feature>
<protein>
    <submittedName>
        <fullName evidence="2">Uncharacterized protein</fullName>
    </submittedName>
</protein>
<comment type="caution">
    <text evidence="2">The sequence shown here is derived from an EMBL/GenBank/DDBJ whole genome shotgun (WGS) entry which is preliminary data.</text>
</comment>
<dbReference type="Proteomes" id="UP000677228">
    <property type="component" value="Unassembled WGS sequence"/>
</dbReference>
<dbReference type="Proteomes" id="UP000663829">
    <property type="component" value="Unassembled WGS sequence"/>
</dbReference>
<accession>A0A813XC53</accession>
<keyword evidence="6" id="KW-1185">Reference proteome</keyword>
<dbReference type="EMBL" id="CAJNOQ010001045">
    <property type="protein sequence ID" value="CAF0863180.1"/>
    <property type="molecule type" value="Genomic_DNA"/>
</dbReference>
<dbReference type="EMBL" id="CAJOBA010003656">
    <property type="protein sequence ID" value="CAF3688812.1"/>
    <property type="molecule type" value="Genomic_DNA"/>
</dbReference>
<dbReference type="EMBL" id="CAJNOK010003655">
    <property type="protein sequence ID" value="CAF0909545.1"/>
    <property type="molecule type" value="Genomic_DNA"/>
</dbReference>
<evidence type="ECO:0000256" key="1">
    <source>
        <dbReference type="SAM" id="MobiDB-lite"/>
    </source>
</evidence>
<sequence>MTTLVLKNRNGYLLFPKPESPSFIHRSRSPKLPTIPKCRRLESRTISQSSNYYVTYPRQSSPPLIIKPHHKLDYPYQFKRYYNTSEYCDLFNLLESDIELKLLKNTTSPSDYWQQYYTPRRIKRRTRRQQTQCQHQSITRKHSHHRKRHSGNRRRSVDFEYAHVRLNRDKFVHENHCVLLADCCTVSGVDEIEHQALLSTKKSKIKTNSADRKTTKKQSRQNNFWRLALNYFCIPIGTP</sequence>
<name>A0A813XC53_9BILA</name>
<gene>
    <name evidence="2" type="ORF">GPM918_LOCUS6697</name>
    <name evidence="3" type="ORF">OVA965_LOCUS10048</name>
    <name evidence="4" type="ORF">SRO942_LOCUS6697</name>
    <name evidence="5" type="ORF">TMI583_LOCUS10044</name>
</gene>
<evidence type="ECO:0000313" key="4">
    <source>
        <dbReference type="EMBL" id="CAF3650755.1"/>
    </source>
</evidence>
<feature type="compositionally biased region" description="Basic residues" evidence="1">
    <location>
        <begin position="138"/>
        <end position="153"/>
    </location>
</feature>
<dbReference type="AlphaFoldDB" id="A0A813XC53"/>
<evidence type="ECO:0000313" key="2">
    <source>
        <dbReference type="EMBL" id="CAF0863180.1"/>
    </source>
</evidence>
<organism evidence="2 6">
    <name type="scientific">Didymodactylos carnosus</name>
    <dbReference type="NCBI Taxonomy" id="1234261"/>
    <lineage>
        <taxon>Eukaryota</taxon>
        <taxon>Metazoa</taxon>
        <taxon>Spiralia</taxon>
        <taxon>Gnathifera</taxon>
        <taxon>Rotifera</taxon>
        <taxon>Eurotatoria</taxon>
        <taxon>Bdelloidea</taxon>
        <taxon>Philodinida</taxon>
        <taxon>Philodinidae</taxon>
        <taxon>Didymodactylos</taxon>
    </lineage>
</organism>
<dbReference type="Proteomes" id="UP000681722">
    <property type="component" value="Unassembled WGS sequence"/>
</dbReference>
<evidence type="ECO:0000313" key="3">
    <source>
        <dbReference type="EMBL" id="CAF0909545.1"/>
    </source>
</evidence>
<dbReference type="EMBL" id="CAJOBC010001045">
    <property type="protein sequence ID" value="CAF3650755.1"/>
    <property type="molecule type" value="Genomic_DNA"/>
</dbReference>
<evidence type="ECO:0000313" key="6">
    <source>
        <dbReference type="Proteomes" id="UP000663829"/>
    </source>
</evidence>
<reference evidence="2" key="1">
    <citation type="submission" date="2021-02" db="EMBL/GenBank/DDBJ databases">
        <authorList>
            <person name="Nowell W R."/>
        </authorList>
    </citation>
    <scope>NUCLEOTIDE SEQUENCE</scope>
</reference>
<evidence type="ECO:0000313" key="5">
    <source>
        <dbReference type="EMBL" id="CAF3688812.1"/>
    </source>
</evidence>
<proteinExistence type="predicted"/>